<keyword evidence="4" id="KW-1185">Reference proteome</keyword>
<evidence type="ECO:0000313" key="4">
    <source>
        <dbReference type="Proteomes" id="UP001321475"/>
    </source>
</evidence>
<feature type="transmembrane region" description="Helical" evidence="2">
    <location>
        <begin position="43"/>
        <end position="64"/>
    </location>
</feature>
<feature type="region of interest" description="Disordered" evidence="1">
    <location>
        <begin position="69"/>
        <end position="135"/>
    </location>
</feature>
<feature type="compositionally biased region" description="Low complexity" evidence="1">
    <location>
        <begin position="92"/>
        <end position="124"/>
    </location>
</feature>
<dbReference type="Proteomes" id="UP001321475">
    <property type="component" value="Chromosome"/>
</dbReference>
<evidence type="ECO:0000256" key="1">
    <source>
        <dbReference type="SAM" id="MobiDB-lite"/>
    </source>
</evidence>
<keyword evidence="2" id="KW-0812">Transmembrane</keyword>
<keyword evidence="2" id="KW-1133">Transmembrane helix</keyword>
<protein>
    <submittedName>
        <fullName evidence="3">Uncharacterized protein</fullName>
    </submittedName>
</protein>
<name>A0ABM8G410_9CELL</name>
<keyword evidence="2" id="KW-0472">Membrane</keyword>
<organism evidence="3 4">
    <name type="scientific">Paraoerskovia sediminicola</name>
    <dbReference type="NCBI Taxonomy" id="1138587"/>
    <lineage>
        <taxon>Bacteria</taxon>
        <taxon>Bacillati</taxon>
        <taxon>Actinomycetota</taxon>
        <taxon>Actinomycetes</taxon>
        <taxon>Micrococcales</taxon>
        <taxon>Cellulomonadaceae</taxon>
        <taxon>Paraoerskovia</taxon>
    </lineage>
</organism>
<accession>A0ABM8G410</accession>
<dbReference type="RefSeq" id="WP_286217201.1">
    <property type="nucleotide sequence ID" value="NZ_AP027729.1"/>
</dbReference>
<proteinExistence type="predicted"/>
<dbReference type="EMBL" id="AP027729">
    <property type="protein sequence ID" value="BDZ42785.1"/>
    <property type="molecule type" value="Genomic_DNA"/>
</dbReference>
<gene>
    <name evidence="3" type="ORF">GCM10025865_20840</name>
</gene>
<sequence>MTAAGAILTSPTVTGLLAAATPAPSPSSDPLRPELSPYDVSPGLIGFLVIFAVALATVVLFLSLTKHLRTARRNDERRRAAGEVPGGGAPDGGAPDRPAPDGGAPDGAEPGGSPDDPTATGADPAAERAAPTDRT</sequence>
<feature type="compositionally biased region" description="Basic and acidic residues" evidence="1">
    <location>
        <begin position="72"/>
        <end position="81"/>
    </location>
</feature>
<reference evidence="4" key="1">
    <citation type="journal article" date="2019" name="Int. J. Syst. Evol. Microbiol.">
        <title>The Global Catalogue of Microorganisms (GCM) 10K type strain sequencing project: providing services to taxonomists for standard genome sequencing and annotation.</title>
        <authorList>
            <consortium name="The Broad Institute Genomics Platform"/>
            <consortium name="The Broad Institute Genome Sequencing Center for Infectious Disease"/>
            <person name="Wu L."/>
            <person name="Ma J."/>
        </authorList>
    </citation>
    <scope>NUCLEOTIDE SEQUENCE [LARGE SCALE GENOMIC DNA]</scope>
    <source>
        <strain evidence="4">NBRC 108565</strain>
    </source>
</reference>
<evidence type="ECO:0000313" key="3">
    <source>
        <dbReference type="EMBL" id="BDZ42785.1"/>
    </source>
</evidence>
<evidence type="ECO:0000256" key="2">
    <source>
        <dbReference type="SAM" id="Phobius"/>
    </source>
</evidence>